<dbReference type="PANTHER" id="PTHR42815">
    <property type="entry name" value="FAD-BINDING, PUTATIVE (AFU_ORTHOLOGUE AFUA_6G07600)-RELATED"/>
    <property type="match status" value="1"/>
</dbReference>
<gene>
    <name evidence="3" type="ORF">GAO09_17095</name>
</gene>
<comment type="caution">
    <text evidence="3">The sequence shown here is derived from an EMBL/GenBank/DDBJ whole genome shotgun (WGS) entry which is preliminary data.</text>
</comment>
<dbReference type="Proteomes" id="UP000435138">
    <property type="component" value="Unassembled WGS sequence"/>
</dbReference>
<dbReference type="Pfam" id="PF01243">
    <property type="entry name" value="PNPOx_N"/>
    <property type="match status" value="1"/>
</dbReference>
<dbReference type="InterPro" id="IPR012349">
    <property type="entry name" value="Split_barrel_FMN-bd"/>
</dbReference>
<evidence type="ECO:0000313" key="4">
    <source>
        <dbReference type="Proteomes" id="UP000435138"/>
    </source>
</evidence>
<dbReference type="EMBL" id="WIXI01000046">
    <property type="protein sequence ID" value="MQY47755.1"/>
    <property type="molecule type" value="Genomic_DNA"/>
</dbReference>
<feature type="coiled-coil region" evidence="1">
    <location>
        <begin position="178"/>
        <end position="205"/>
    </location>
</feature>
<keyword evidence="1" id="KW-0175">Coiled coil</keyword>
<dbReference type="InterPro" id="IPR011576">
    <property type="entry name" value="Pyridox_Oxase_N"/>
</dbReference>
<reference evidence="3 4" key="1">
    <citation type="submission" date="2019-11" db="EMBL/GenBank/DDBJ databases">
        <title>Genome analysis of Rhizobacterium cereale a novel genus and species isolated from maize roots in North Spain.</title>
        <authorList>
            <person name="Menendez E."/>
            <person name="Flores-Felix J.D."/>
            <person name="Ramirez-Bahena M.-H."/>
            <person name="Igual J.M."/>
            <person name="Garcia-Fraile P."/>
            <person name="Peix A."/>
            <person name="Velazquez E."/>
        </authorList>
    </citation>
    <scope>NUCLEOTIDE SEQUENCE [LARGE SCALE GENOMIC DNA]</scope>
    <source>
        <strain evidence="3 4">RZME27</strain>
    </source>
</reference>
<name>A0A6A8A901_9HYPH</name>
<sequence>MSDAETVFSSDVAFTPAVKAIQSRKGSRRAYAHMEEGGSWQTDIPENLKLFIESRISFYLATASADGQPYIQHRGGPPGFLHVLDERTLGFADFAGNRQYVTQGNLTENPRVQLFLMDYAHRRRIKIWGTAQVVEDDADLIARLTPPDYAARIEQAIVISVSAWDVNCPQHIPQMFEASAVEAAISAKDRRIAELEREVARLVAR</sequence>
<organism evidence="3 4">
    <name type="scientific">Endobacterium cereale</name>
    <dbReference type="NCBI Taxonomy" id="2663029"/>
    <lineage>
        <taxon>Bacteria</taxon>
        <taxon>Pseudomonadati</taxon>
        <taxon>Pseudomonadota</taxon>
        <taxon>Alphaproteobacteria</taxon>
        <taxon>Hyphomicrobiales</taxon>
        <taxon>Rhizobiaceae</taxon>
        <taxon>Endobacterium</taxon>
    </lineage>
</organism>
<proteinExistence type="predicted"/>
<dbReference type="RefSeq" id="WP_153355240.1">
    <property type="nucleotide sequence ID" value="NZ_JAYKOO010000009.1"/>
</dbReference>
<evidence type="ECO:0000256" key="1">
    <source>
        <dbReference type="SAM" id="Coils"/>
    </source>
</evidence>
<accession>A0A6A8A901</accession>
<dbReference type="SUPFAM" id="SSF50475">
    <property type="entry name" value="FMN-binding split barrel"/>
    <property type="match status" value="1"/>
</dbReference>
<dbReference type="PANTHER" id="PTHR42815:SF2">
    <property type="entry name" value="FAD-BINDING, PUTATIVE (AFU_ORTHOLOGUE AFUA_6G07600)-RELATED"/>
    <property type="match status" value="1"/>
</dbReference>
<evidence type="ECO:0000313" key="3">
    <source>
        <dbReference type="EMBL" id="MQY47755.1"/>
    </source>
</evidence>
<evidence type="ECO:0000259" key="2">
    <source>
        <dbReference type="Pfam" id="PF01243"/>
    </source>
</evidence>
<dbReference type="AlphaFoldDB" id="A0A6A8A901"/>
<protein>
    <submittedName>
        <fullName evidence="3">Pyridoxamine 5'-phosphate oxidase</fullName>
    </submittedName>
</protein>
<keyword evidence="4" id="KW-1185">Reference proteome</keyword>
<feature type="domain" description="Pyridoxamine 5'-phosphate oxidase N-terminal" evidence="2">
    <location>
        <begin position="45"/>
        <end position="144"/>
    </location>
</feature>
<dbReference type="Gene3D" id="2.30.110.10">
    <property type="entry name" value="Electron Transport, Fmn-binding Protein, Chain A"/>
    <property type="match status" value="1"/>
</dbReference>